<evidence type="ECO:0000259" key="1">
    <source>
        <dbReference type="SMART" id="SM00914"/>
    </source>
</evidence>
<accession>A0A0V8JIC5</accession>
<reference evidence="2 3" key="1">
    <citation type="submission" date="2015-11" db="EMBL/GenBank/DDBJ databases">
        <title>Bacillus caseinolyticus sp nov.</title>
        <authorList>
            <person name="Dastager S.G."/>
            <person name="Mawlankar R."/>
        </authorList>
    </citation>
    <scope>NUCLEOTIDE SEQUENCE [LARGE SCALE GENOMIC DNA]</scope>
    <source>
        <strain evidence="2 3">SGD-V-76</strain>
    </source>
</reference>
<dbReference type="RefSeq" id="WP_025911202.1">
    <property type="nucleotide sequence ID" value="NZ_KQ758680.1"/>
</dbReference>
<sequence>MNNEKSYAEMMKSLARKRKIREADNVLDMYIDMIIDDALFKHKKSILETQINYALDERDRTAFYDLSLQYQSLLKTST</sequence>
<evidence type="ECO:0000313" key="3">
    <source>
        <dbReference type="Proteomes" id="UP000053681"/>
    </source>
</evidence>
<dbReference type="Pfam" id="PF08858">
    <property type="entry name" value="IDEAL"/>
    <property type="match status" value="1"/>
</dbReference>
<evidence type="ECO:0000313" key="2">
    <source>
        <dbReference type="EMBL" id="KSU86818.1"/>
    </source>
</evidence>
<organism evidence="2 3">
    <name type="scientific">Priestia veravalensis</name>
    <dbReference type="NCBI Taxonomy" id="1414648"/>
    <lineage>
        <taxon>Bacteria</taxon>
        <taxon>Bacillati</taxon>
        <taxon>Bacillota</taxon>
        <taxon>Bacilli</taxon>
        <taxon>Bacillales</taxon>
        <taxon>Bacillaceae</taxon>
        <taxon>Priestia</taxon>
    </lineage>
</organism>
<gene>
    <name evidence="2" type="ORF">AS180_16590</name>
</gene>
<keyword evidence="3" id="KW-1185">Reference proteome</keyword>
<dbReference type="AlphaFoldDB" id="A0A0V8JIC5"/>
<name>A0A0V8JIC5_9BACI</name>
<comment type="caution">
    <text evidence="2">The sequence shown here is derived from an EMBL/GenBank/DDBJ whole genome shotgun (WGS) entry which is preliminary data.</text>
</comment>
<dbReference type="InterPro" id="IPR014957">
    <property type="entry name" value="IDEAL_dom"/>
</dbReference>
<feature type="domain" description="IDEAL" evidence="1">
    <location>
        <begin position="34"/>
        <end position="70"/>
    </location>
</feature>
<protein>
    <recommendedName>
        <fullName evidence="1">IDEAL domain-containing protein</fullName>
    </recommendedName>
</protein>
<dbReference type="GeneID" id="93681088"/>
<dbReference type="InterPro" id="IPR027393">
    <property type="entry name" value="Virus_scaffolding_prot_C"/>
</dbReference>
<dbReference type="SMART" id="SM00914">
    <property type="entry name" value="IDEAL"/>
    <property type="match status" value="1"/>
</dbReference>
<dbReference type="EMBL" id="LNQP01000065">
    <property type="protein sequence ID" value="KSU86818.1"/>
    <property type="molecule type" value="Genomic_DNA"/>
</dbReference>
<proteinExistence type="predicted"/>
<dbReference type="Proteomes" id="UP000053681">
    <property type="component" value="Unassembled WGS sequence"/>
</dbReference>
<dbReference type="Gene3D" id="4.10.810.10">
    <property type="entry name" value="Virus Scaffolding Protein, Chain A"/>
    <property type="match status" value="1"/>
</dbReference>